<accession>A0A7G9L586</accession>
<feature type="transmembrane region" description="Helical" evidence="7">
    <location>
        <begin position="57"/>
        <end position="77"/>
    </location>
</feature>
<dbReference type="PANTHER" id="PTHR24221:SF248">
    <property type="entry name" value="ABC TRANSPORTER TRANSMEMBRANE REGION"/>
    <property type="match status" value="1"/>
</dbReference>
<feature type="transmembrane region" description="Helical" evidence="7">
    <location>
        <begin position="23"/>
        <end position="45"/>
    </location>
</feature>
<dbReference type="InterPro" id="IPR010128">
    <property type="entry name" value="ATPase_T1SS_PrtD-like"/>
</dbReference>
<dbReference type="RefSeq" id="WP_187480739.1">
    <property type="nucleotide sequence ID" value="NZ_CP060697.1"/>
</dbReference>
<evidence type="ECO:0000256" key="3">
    <source>
        <dbReference type="ARBA" id="ARBA00022741"/>
    </source>
</evidence>
<feature type="transmembrane region" description="Helical" evidence="7">
    <location>
        <begin position="125"/>
        <end position="145"/>
    </location>
</feature>
<feature type="transmembrane region" description="Helical" evidence="7">
    <location>
        <begin position="151"/>
        <end position="170"/>
    </location>
</feature>
<dbReference type="SMART" id="SM00382">
    <property type="entry name" value="AAA"/>
    <property type="match status" value="1"/>
</dbReference>
<dbReference type="PROSITE" id="PS00211">
    <property type="entry name" value="ABC_TRANSPORTER_1"/>
    <property type="match status" value="1"/>
</dbReference>
<dbReference type="GO" id="GO:0140359">
    <property type="term" value="F:ABC-type transporter activity"/>
    <property type="evidence" value="ECO:0007669"/>
    <property type="project" value="InterPro"/>
</dbReference>
<dbReference type="GO" id="GO:0016887">
    <property type="term" value="F:ATP hydrolysis activity"/>
    <property type="evidence" value="ECO:0007669"/>
    <property type="project" value="InterPro"/>
</dbReference>
<evidence type="ECO:0000313" key="10">
    <source>
        <dbReference type="EMBL" id="QNM83785.1"/>
    </source>
</evidence>
<dbReference type="Gene3D" id="1.20.1560.10">
    <property type="entry name" value="ABC transporter type 1, transmembrane domain"/>
    <property type="match status" value="1"/>
</dbReference>
<dbReference type="SUPFAM" id="SSF90123">
    <property type="entry name" value="ABC transporter transmembrane region"/>
    <property type="match status" value="1"/>
</dbReference>
<dbReference type="InterPro" id="IPR027417">
    <property type="entry name" value="P-loop_NTPase"/>
</dbReference>
<dbReference type="AlphaFoldDB" id="A0A7G9L586"/>
<organism evidence="10 11">
    <name type="scientific">Sphingomonas sabuli</name>
    <dbReference type="NCBI Taxonomy" id="2764186"/>
    <lineage>
        <taxon>Bacteria</taxon>
        <taxon>Pseudomonadati</taxon>
        <taxon>Pseudomonadota</taxon>
        <taxon>Alphaproteobacteria</taxon>
        <taxon>Sphingomonadales</taxon>
        <taxon>Sphingomonadaceae</taxon>
        <taxon>Sphingomonas</taxon>
    </lineage>
</organism>
<keyword evidence="5 7" id="KW-1133">Transmembrane helix</keyword>
<evidence type="ECO:0000256" key="1">
    <source>
        <dbReference type="ARBA" id="ARBA00004651"/>
    </source>
</evidence>
<dbReference type="InterPro" id="IPR039421">
    <property type="entry name" value="Type_1_exporter"/>
</dbReference>
<dbReference type="InterPro" id="IPR003593">
    <property type="entry name" value="AAA+_ATPase"/>
</dbReference>
<dbReference type="SUPFAM" id="SSF52540">
    <property type="entry name" value="P-loop containing nucleoside triphosphate hydrolases"/>
    <property type="match status" value="1"/>
</dbReference>
<dbReference type="InterPro" id="IPR017871">
    <property type="entry name" value="ABC_transporter-like_CS"/>
</dbReference>
<dbReference type="GO" id="GO:0034040">
    <property type="term" value="F:ATPase-coupled lipid transmembrane transporter activity"/>
    <property type="evidence" value="ECO:0007669"/>
    <property type="project" value="TreeGrafter"/>
</dbReference>
<dbReference type="GO" id="GO:0030256">
    <property type="term" value="C:type I protein secretion system complex"/>
    <property type="evidence" value="ECO:0007669"/>
    <property type="project" value="InterPro"/>
</dbReference>
<dbReference type="InterPro" id="IPR003439">
    <property type="entry name" value="ABC_transporter-like_ATP-bd"/>
</dbReference>
<keyword evidence="6 7" id="KW-0472">Membrane</keyword>
<dbReference type="PROSITE" id="PS50929">
    <property type="entry name" value="ABC_TM1F"/>
    <property type="match status" value="1"/>
</dbReference>
<name>A0A7G9L586_9SPHN</name>
<dbReference type="Gene3D" id="3.40.50.300">
    <property type="entry name" value="P-loop containing nucleotide triphosphate hydrolases"/>
    <property type="match status" value="1"/>
</dbReference>
<protein>
    <submittedName>
        <fullName evidence="10">Type I secretion system permease/ATPase</fullName>
    </submittedName>
</protein>
<keyword evidence="2 7" id="KW-0812">Transmembrane</keyword>
<keyword evidence="4" id="KW-0067">ATP-binding</keyword>
<dbReference type="EMBL" id="CP060697">
    <property type="protein sequence ID" value="QNM83785.1"/>
    <property type="molecule type" value="Genomic_DNA"/>
</dbReference>
<dbReference type="InterPro" id="IPR036640">
    <property type="entry name" value="ABC1_TM_sf"/>
</dbReference>
<feature type="domain" description="ABC transmembrane type-1" evidence="9">
    <location>
        <begin position="26"/>
        <end position="296"/>
    </location>
</feature>
<evidence type="ECO:0000259" key="9">
    <source>
        <dbReference type="PROSITE" id="PS50929"/>
    </source>
</evidence>
<feature type="domain" description="ABC transporter" evidence="8">
    <location>
        <begin position="328"/>
        <end position="567"/>
    </location>
</feature>
<evidence type="ECO:0000256" key="7">
    <source>
        <dbReference type="SAM" id="Phobius"/>
    </source>
</evidence>
<evidence type="ECO:0000313" key="11">
    <source>
        <dbReference type="Proteomes" id="UP000515861"/>
    </source>
</evidence>
<dbReference type="GO" id="GO:0005886">
    <property type="term" value="C:plasma membrane"/>
    <property type="evidence" value="ECO:0007669"/>
    <property type="project" value="UniProtKB-SubCell"/>
</dbReference>
<dbReference type="KEGG" id="ssau:H8M03_05545"/>
<dbReference type="NCBIfam" id="TIGR01842">
    <property type="entry name" value="type_I_sec_PrtD"/>
    <property type="match status" value="1"/>
</dbReference>
<dbReference type="Proteomes" id="UP000515861">
    <property type="component" value="Chromosome"/>
</dbReference>
<keyword evidence="11" id="KW-1185">Reference proteome</keyword>
<evidence type="ECO:0000259" key="8">
    <source>
        <dbReference type="PROSITE" id="PS50893"/>
    </source>
</evidence>
<evidence type="ECO:0000256" key="4">
    <source>
        <dbReference type="ARBA" id="ARBA00022840"/>
    </source>
</evidence>
<comment type="subcellular location">
    <subcellularLocation>
        <location evidence="1">Cell membrane</location>
        <topology evidence="1">Multi-pass membrane protein</topology>
    </subcellularLocation>
</comment>
<evidence type="ECO:0000256" key="6">
    <source>
        <dbReference type="ARBA" id="ARBA00023136"/>
    </source>
</evidence>
<dbReference type="InterPro" id="IPR011527">
    <property type="entry name" value="ABC1_TM_dom"/>
</dbReference>
<dbReference type="GO" id="GO:0005524">
    <property type="term" value="F:ATP binding"/>
    <property type="evidence" value="ECO:0007669"/>
    <property type="project" value="UniProtKB-KW"/>
</dbReference>
<reference evidence="10 11" key="1">
    <citation type="submission" date="2020-08" db="EMBL/GenBank/DDBJ databases">
        <title>Sphingomonas sp. sand1-3 16S ribosomal RNA gene Genome sequencing and assembly.</title>
        <authorList>
            <person name="Kang M."/>
        </authorList>
    </citation>
    <scope>NUCLEOTIDE SEQUENCE [LARGE SCALE GENOMIC DNA]</scope>
    <source>
        <strain evidence="11">sand1-3</strain>
    </source>
</reference>
<keyword evidence="3" id="KW-0547">Nucleotide-binding</keyword>
<evidence type="ECO:0000256" key="2">
    <source>
        <dbReference type="ARBA" id="ARBA00022692"/>
    </source>
</evidence>
<evidence type="ECO:0000256" key="5">
    <source>
        <dbReference type="ARBA" id="ARBA00022989"/>
    </source>
</evidence>
<gene>
    <name evidence="10" type="ORF">H8M03_05545</name>
</gene>
<dbReference type="GO" id="GO:0030253">
    <property type="term" value="P:protein secretion by the type I secretion system"/>
    <property type="evidence" value="ECO:0007669"/>
    <property type="project" value="InterPro"/>
</dbReference>
<dbReference type="Pfam" id="PF00005">
    <property type="entry name" value="ABC_tran"/>
    <property type="match status" value="1"/>
</dbReference>
<dbReference type="PANTHER" id="PTHR24221">
    <property type="entry name" value="ATP-BINDING CASSETTE SUB-FAMILY B"/>
    <property type="match status" value="1"/>
</dbReference>
<dbReference type="PROSITE" id="PS50893">
    <property type="entry name" value="ABC_TRANSPORTER_2"/>
    <property type="match status" value="1"/>
</dbReference>
<sequence length="569" mass="59941">MNIFGITLPPLLARAARECKSHFLSAGLFSMFVNLLYLAPAIYMLQVYDRVVPTGGIATLAFVTLALAIALLSLSAFDAVRLRLLVRASLRLDALVAPRLLKGTITQGGAGTQAMRDFDTIRTTVASPAFAALFDVPWLPIFLIVSFMLHFWIGVLAIVASVAMLALAWANQRVTRPAINEATATLASAANWTQGAAMQGESVRALGMTSRIVSLGLDKRSAGVGQLAGSQFDGSRFTAAGRFLRMFVQSAALGLGALLAVEGKISSGAIIAASIVVGRALQPVDAVISGWGSLMSARAATMRLSTALENEPVDDPVRTRLPDPKGQVSLDQVGLRMPDGRPILFGVSMDVRPGEAVALIGPSGSGKTSLSKIIVGATEASVGTVRIDGAKLSDWDPDELGRHIGYIPQQPSLLEGTIRDNICRFDDNPNRANVDAHVVEAAKLAGVHELVLHLPQGYETVLGPMGQGLSAGQAQRIALARALYGSPALLVLDEPNSWLDTDGDVALANAVKAMKARGSAVIIAAHRKTVLEFTDKVMVLESGRPRMYGETSAVMAKLMAPAPTPESAA</sequence>
<proteinExistence type="predicted"/>